<dbReference type="SUPFAM" id="SSF48498">
    <property type="entry name" value="Tetracyclin repressor-like, C-terminal domain"/>
    <property type="match status" value="1"/>
</dbReference>
<evidence type="ECO:0000256" key="3">
    <source>
        <dbReference type="ARBA" id="ARBA00023163"/>
    </source>
</evidence>
<evidence type="ECO:0000256" key="4">
    <source>
        <dbReference type="PROSITE-ProRule" id="PRU00335"/>
    </source>
</evidence>
<comment type="caution">
    <text evidence="6">The sequence shown here is derived from an EMBL/GenBank/DDBJ whole genome shotgun (WGS) entry which is preliminary data.</text>
</comment>
<dbReference type="STRING" id="1434232.MAIT1_04046"/>
<dbReference type="Pfam" id="PF00440">
    <property type="entry name" value="TetR_N"/>
    <property type="match status" value="1"/>
</dbReference>
<feature type="domain" description="HTH tetR-type" evidence="5">
    <location>
        <begin position="1"/>
        <end position="56"/>
    </location>
</feature>
<reference evidence="6 7" key="1">
    <citation type="journal article" date="2016" name="BMC Genomics">
        <title>Combined genomic and structural analyses of a cultured magnetotactic bacterium reveals its niche adaptation to a dynamic environment.</title>
        <authorList>
            <person name="Araujo A.C."/>
            <person name="Morillo V."/>
            <person name="Cypriano J."/>
            <person name="Teixeira L.C."/>
            <person name="Leao P."/>
            <person name="Lyra S."/>
            <person name="Almeida L.G."/>
            <person name="Bazylinski D.A."/>
            <person name="Vasconcellos A.T."/>
            <person name="Abreu F."/>
            <person name="Lins U."/>
        </authorList>
    </citation>
    <scope>NUCLEOTIDE SEQUENCE [LARGE SCALE GENOMIC DNA]</scope>
    <source>
        <strain evidence="6 7">IT-1</strain>
    </source>
</reference>
<dbReference type="PROSITE" id="PS50977">
    <property type="entry name" value="HTH_TETR_2"/>
    <property type="match status" value="1"/>
</dbReference>
<dbReference type="EMBL" id="LVJN01000019">
    <property type="protein sequence ID" value="OSM04191.1"/>
    <property type="molecule type" value="Genomic_DNA"/>
</dbReference>
<dbReference type="AlphaFoldDB" id="A0A1Y2K6X6"/>
<keyword evidence="3" id="KW-0804">Transcription</keyword>
<name>A0A1Y2K6X6_9PROT</name>
<organism evidence="6 7">
    <name type="scientific">Magnetofaba australis IT-1</name>
    <dbReference type="NCBI Taxonomy" id="1434232"/>
    <lineage>
        <taxon>Bacteria</taxon>
        <taxon>Pseudomonadati</taxon>
        <taxon>Pseudomonadota</taxon>
        <taxon>Magnetococcia</taxon>
        <taxon>Magnetococcales</taxon>
        <taxon>Magnetococcaceae</taxon>
        <taxon>Magnetofaba</taxon>
    </lineage>
</organism>
<evidence type="ECO:0000256" key="1">
    <source>
        <dbReference type="ARBA" id="ARBA00023015"/>
    </source>
</evidence>
<dbReference type="Gene3D" id="1.10.357.10">
    <property type="entry name" value="Tetracycline Repressor, domain 2"/>
    <property type="match status" value="1"/>
</dbReference>
<dbReference type="SUPFAM" id="SSF46689">
    <property type="entry name" value="Homeodomain-like"/>
    <property type="match status" value="1"/>
</dbReference>
<keyword evidence="7" id="KW-1185">Reference proteome</keyword>
<gene>
    <name evidence="6" type="ORF">MAIT1_04046</name>
</gene>
<protein>
    <submittedName>
        <fullName evidence="6">Putative transcriptional regulator TetR</fullName>
    </submittedName>
</protein>
<dbReference type="GO" id="GO:0003700">
    <property type="term" value="F:DNA-binding transcription factor activity"/>
    <property type="evidence" value="ECO:0007669"/>
    <property type="project" value="TreeGrafter"/>
</dbReference>
<dbReference type="GO" id="GO:0000976">
    <property type="term" value="F:transcription cis-regulatory region binding"/>
    <property type="evidence" value="ECO:0007669"/>
    <property type="project" value="TreeGrafter"/>
</dbReference>
<dbReference type="InterPro" id="IPR036271">
    <property type="entry name" value="Tet_transcr_reg_TetR-rel_C_sf"/>
</dbReference>
<dbReference type="Pfam" id="PF13305">
    <property type="entry name" value="TetR_C_33"/>
    <property type="match status" value="1"/>
</dbReference>
<sequence length="190" mass="20626">MALQESRRIVAKEGLEGLTARRVAGAMGYSVGTLYNLFGNLDGLIMALNARTVAELQLALAQTRAEAADADVAEVVERMAQLYQLHVRDNAGVWRAVFDHHLGKQREVSAEYRHSIAAALAELEQALAPLYGADHAACATAARTLWSALHGICSLALEDRLTVVGAPEDPQEMARLLVRNFLRGARRQAP</sequence>
<dbReference type="PANTHER" id="PTHR30055:SF234">
    <property type="entry name" value="HTH-TYPE TRANSCRIPTIONAL REGULATOR BETI"/>
    <property type="match status" value="1"/>
</dbReference>
<dbReference type="InterPro" id="IPR050109">
    <property type="entry name" value="HTH-type_TetR-like_transc_reg"/>
</dbReference>
<dbReference type="InterPro" id="IPR009057">
    <property type="entry name" value="Homeodomain-like_sf"/>
</dbReference>
<evidence type="ECO:0000256" key="2">
    <source>
        <dbReference type="ARBA" id="ARBA00023125"/>
    </source>
</evidence>
<evidence type="ECO:0000313" key="6">
    <source>
        <dbReference type="EMBL" id="OSM04191.1"/>
    </source>
</evidence>
<proteinExistence type="predicted"/>
<dbReference type="Proteomes" id="UP000194003">
    <property type="component" value="Unassembled WGS sequence"/>
</dbReference>
<feature type="DNA-binding region" description="H-T-H motif" evidence="4">
    <location>
        <begin position="19"/>
        <end position="38"/>
    </location>
</feature>
<dbReference type="PANTHER" id="PTHR30055">
    <property type="entry name" value="HTH-TYPE TRANSCRIPTIONAL REGULATOR RUTR"/>
    <property type="match status" value="1"/>
</dbReference>
<keyword evidence="1" id="KW-0805">Transcription regulation</keyword>
<keyword evidence="2 4" id="KW-0238">DNA-binding</keyword>
<evidence type="ECO:0000313" key="7">
    <source>
        <dbReference type="Proteomes" id="UP000194003"/>
    </source>
</evidence>
<evidence type="ECO:0000259" key="5">
    <source>
        <dbReference type="PROSITE" id="PS50977"/>
    </source>
</evidence>
<dbReference type="InterPro" id="IPR025996">
    <property type="entry name" value="MT1864/Rv1816-like_C"/>
</dbReference>
<dbReference type="InterPro" id="IPR001647">
    <property type="entry name" value="HTH_TetR"/>
</dbReference>
<accession>A0A1Y2K6X6</accession>